<evidence type="ECO:0000313" key="4">
    <source>
        <dbReference type="EMBL" id="CAA2620883.1"/>
    </source>
</evidence>
<reference evidence="6" key="1">
    <citation type="submission" date="2020-02" db="EMBL/GenBank/DDBJ databases">
        <authorList>
            <person name="Scholz U."/>
            <person name="Mascher M."/>
            <person name="Fiebig A."/>
        </authorList>
    </citation>
    <scope>NUCLEOTIDE SEQUENCE</scope>
</reference>
<dbReference type="EMBL" id="LR743592">
    <property type="protein sequence ID" value="CAA2620883.1"/>
    <property type="molecule type" value="Genomic_DNA"/>
</dbReference>
<dbReference type="InterPro" id="IPR046960">
    <property type="entry name" value="PPR_At4g14850-like_plant"/>
</dbReference>
<organism evidence="6 7">
    <name type="scientific">Spirodela intermedia</name>
    <name type="common">Intermediate duckweed</name>
    <dbReference type="NCBI Taxonomy" id="51605"/>
    <lineage>
        <taxon>Eukaryota</taxon>
        <taxon>Viridiplantae</taxon>
        <taxon>Streptophyta</taxon>
        <taxon>Embryophyta</taxon>
        <taxon>Tracheophyta</taxon>
        <taxon>Spermatophyta</taxon>
        <taxon>Magnoliopsida</taxon>
        <taxon>Liliopsida</taxon>
        <taxon>Araceae</taxon>
        <taxon>Lemnoideae</taxon>
        <taxon>Spirodela</taxon>
    </lineage>
</organism>
<dbReference type="NCBIfam" id="TIGR00756">
    <property type="entry name" value="PPR"/>
    <property type="match status" value="4"/>
</dbReference>
<dbReference type="Gene3D" id="1.25.40.10">
    <property type="entry name" value="Tetratricopeptide repeat domain"/>
    <property type="match status" value="4"/>
</dbReference>
<dbReference type="Pfam" id="PF13041">
    <property type="entry name" value="PPR_2"/>
    <property type="match status" value="1"/>
</dbReference>
<comment type="similarity">
    <text evidence="2">Belongs to the PPR family. PCMP-E subfamily.</text>
</comment>
<dbReference type="GO" id="GO:0003723">
    <property type="term" value="F:RNA binding"/>
    <property type="evidence" value="ECO:0007669"/>
    <property type="project" value="InterPro"/>
</dbReference>
<feature type="repeat" description="PPR" evidence="3">
    <location>
        <begin position="276"/>
        <end position="310"/>
    </location>
</feature>
<sequence length="556" mass="60919">MSLVRLAATAAASSTSRNASVVSLIKVCKSFDTLRQIHARIVRDGLEQDQFVVSRFLCLCGALCRSAAYAREVFDRVVAPNLCLWNTLIKVHAESSSFPCALQCFRLMQRSAEARPDGFTFPPVLRSCSGAGAFRAGACLHGAVLRLGLEADVFVGTALIDFYGKCREMPSAMKLFLAMRAPNVVSWTAMIGGHLSSGDLVSARALFDDMPHRNLATWNAMIDGCVKLGDLQSARELFDEMPERNVVSFTSLIDGYAKAGDMAAAESLFLRMDEMDVFSWSAMISGYAQNGQPNAAIKIFSDMKDREVSPDEHVLVGLLSACSQLGCLQVARWADSLVSRSQADLKRPHVMAALIDMNAKCGDMARASALFEALPQRSLLTYCSMMQGYSFHGHGAKAAELFPRLLLEGLTPDDVTFTVLFAACNYAGLIDEGRRYFDLMKEKYRIAPTVDHHACMVDLLARAGSLAEAYELILSMSEEPHAGVWGALLRGCCAYGEVELGTTVAEKLFEIEPTNAGNYVLLSNIYAAANRWADVSEVRRRMRERGIRKIPGCSWI</sequence>
<keyword evidence="7" id="KW-1185">Reference proteome</keyword>
<dbReference type="Pfam" id="PF20431">
    <property type="entry name" value="E_motif"/>
    <property type="match status" value="1"/>
</dbReference>
<keyword evidence="1" id="KW-0677">Repeat</keyword>
<dbReference type="EMBL" id="LR746268">
    <property type="protein sequence ID" value="CAA7396995.1"/>
    <property type="molecule type" value="Genomic_DNA"/>
</dbReference>
<dbReference type="PANTHER" id="PTHR47926">
    <property type="entry name" value="PENTATRICOPEPTIDE REPEAT-CONTAINING PROTEIN"/>
    <property type="match status" value="1"/>
</dbReference>
<feature type="repeat" description="PPR" evidence="3">
    <location>
        <begin position="214"/>
        <end position="248"/>
    </location>
</feature>
<dbReference type="InterPro" id="IPR002885">
    <property type="entry name" value="PPR_rpt"/>
</dbReference>
<dbReference type="EMBL" id="LR746268">
    <property type="protein sequence ID" value="CAA7397004.1"/>
    <property type="molecule type" value="Genomic_DNA"/>
</dbReference>
<evidence type="ECO:0000313" key="5">
    <source>
        <dbReference type="EMBL" id="CAA7396995.1"/>
    </source>
</evidence>
<dbReference type="OrthoDB" id="185373at2759"/>
<dbReference type="AlphaFoldDB" id="A0A7I8KII9"/>
<protein>
    <submittedName>
        <fullName evidence="6">Uncharacterized protein</fullName>
    </submittedName>
</protein>
<dbReference type="PROSITE" id="PS51375">
    <property type="entry name" value="PPR"/>
    <property type="match status" value="4"/>
</dbReference>
<evidence type="ECO:0000256" key="1">
    <source>
        <dbReference type="ARBA" id="ARBA00022737"/>
    </source>
</evidence>
<dbReference type="FunFam" id="1.25.40.10:FF:001156">
    <property type="entry name" value="Pentatricopeptide repeat-containing protein At5g61800"/>
    <property type="match status" value="1"/>
</dbReference>
<dbReference type="PANTHER" id="PTHR47926:SF467">
    <property type="entry name" value="REPEAT-CONTAINING PROTEIN, PUTATIVE-RELATED"/>
    <property type="match status" value="1"/>
</dbReference>
<dbReference type="Pfam" id="PF01535">
    <property type="entry name" value="PPR"/>
    <property type="match status" value="6"/>
</dbReference>
<feature type="repeat" description="PPR" evidence="3">
    <location>
        <begin position="378"/>
        <end position="412"/>
    </location>
</feature>
<gene>
    <name evidence="4" type="ORF">SI7747_05007052</name>
    <name evidence="5" type="ORF">SI8410_05007658</name>
    <name evidence="6" type="ORF">SI8410_05007667</name>
</gene>
<evidence type="ECO:0000256" key="3">
    <source>
        <dbReference type="PROSITE-ProRule" id="PRU00708"/>
    </source>
</evidence>
<dbReference type="InterPro" id="IPR011990">
    <property type="entry name" value="TPR-like_helical_dom_sf"/>
</dbReference>
<dbReference type="GO" id="GO:0009451">
    <property type="term" value="P:RNA modification"/>
    <property type="evidence" value="ECO:0007669"/>
    <property type="project" value="InterPro"/>
</dbReference>
<feature type="repeat" description="PPR" evidence="3">
    <location>
        <begin position="183"/>
        <end position="213"/>
    </location>
</feature>
<dbReference type="FunFam" id="1.25.40.10:FF:000334">
    <property type="entry name" value="Pentatricopeptide repeat-containing protein"/>
    <property type="match status" value="1"/>
</dbReference>
<dbReference type="InterPro" id="IPR046848">
    <property type="entry name" value="E_motif"/>
</dbReference>
<name>A0A7I8KII9_SPIIN</name>
<evidence type="ECO:0000313" key="6">
    <source>
        <dbReference type="EMBL" id="CAA7397004.1"/>
    </source>
</evidence>
<evidence type="ECO:0000256" key="2">
    <source>
        <dbReference type="ARBA" id="ARBA00061659"/>
    </source>
</evidence>
<dbReference type="Proteomes" id="UP000663760">
    <property type="component" value="Chromosome 5"/>
</dbReference>
<evidence type="ECO:0000313" key="7">
    <source>
        <dbReference type="Proteomes" id="UP000663760"/>
    </source>
</evidence>
<proteinExistence type="inferred from homology"/>
<accession>A0A7I8KII9</accession>